<feature type="domain" description="Polysaccharide pyruvyl transferase" evidence="1">
    <location>
        <begin position="47"/>
        <end position="322"/>
    </location>
</feature>
<dbReference type="EC" id="2.4.-.-" evidence="2"/>
<organism evidence="2 3">
    <name type="scientific">Dongia rigui</name>
    <dbReference type="NCBI Taxonomy" id="940149"/>
    <lineage>
        <taxon>Bacteria</taxon>
        <taxon>Pseudomonadati</taxon>
        <taxon>Pseudomonadota</taxon>
        <taxon>Alphaproteobacteria</taxon>
        <taxon>Rhodospirillales</taxon>
        <taxon>Dongiaceae</taxon>
        <taxon>Dongia</taxon>
    </lineage>
</organism>
<protein>
    <submittedName>
        <fullName evidence="2">Polysaccharide pyruvyl transferase family protein</fullName>
        <ecNumber evidence="2">2.4.-.-</ecNumber>
    </submittedName>
</protein>
<comment type="caution">
    <text evidence="2">The sequence shown here is derived from an EMBL/GenBank/DDBJ whole genome shotgun (WGS) entry which is preliminary data.</text>
</comment>
<evidence type="ECO:0000313" key="3">
    <source>
        <dbReference type="Proteomes" id="UP001271769"/>
    </source>
</evidence>
<evidence type="ECO:0000313" key="2">
    <source>
        <dbReference type="EMBL" id="MDY0870933.1"/>
    </source>
</evidence>
<proteinExistence type="predicted"/>
<dbReference type="Pfam" id="PF04230">
    <property type="entry name" value="PS_pyruv_trans"/>
    <property type="match status" value="1"/>
</dbReference>
<evidence type="ECO:0000259" key="1">
    <source>
        <dbReference type="Pfam" id="PF04230"/>
    </source>
</evidence>
<dbReference type="RefSeq" id="WP_320499304.1">
    <property type="nucleotide sequence ID" value="NZ_JAXCLX010000001.1"/>
</dbReference>
<sequence length="401" mass="46027">MKRLCFGRQPADTRYRYHPGMPFSEGLPRSNSTTFSTMSRNFYLTSNKGNMLIGEGATRIFDYDRNYSCMLSVHVLYDAYKGSKEAMDMLNNNFDALVLPMANEIRPNLNHVSLLKVLEQIKIPVVVLGMGMQNEMEDLSALEPATVDLLRWIDERALVFGVRGTQTETWLKKMGFKNPTALGCPSMMLYPENILNIKAPTRKPEDYRFVTAGYLQKKSVRGKQLAKFFTGQKCSYVFQDEIFLFKEELQGRHFFDDARNQLLQNVFEPLVNEAIGTPAPFDKYFYFDSVDAWRQCYGWHDVFIGDRFHGGVAALQVGLPTAILFKDLRVKELSEFFGVPHTTVDKACTMGIEAFMAEFMSEERINAFLDTYRTRLKNFHRHLTEAGLSMTENYQAMLMAA</sequence>
<dbReference type="InterPro" id="IPR007345">
    <property type="entry name" value="Polysacch_pyruvyl_Trfase"/>
</dbReference>
<keyword evidence="2" id="KW-0328">Glycosyltransferase</keyword>
<accession>A0ABU5DW46</accession>
<keyword evidence="3" id="KW-1185">Reference proteome</keyword>
<gene>
    <name evidence="2" type="ORF">SMD31_03330</name>
</gene>
<reference evidence="2 3" key="1">
    <citation type="journal article" date="2013" name="Antonie Van Leeuwenhoek">
        <title>Dongia rigui sp. nov., isolated from freshwater of a large wetland in Korea.</title>
        <authorList>
            <person name="Baik K.S."/>
            <person name="Hwang Y.M."/>
            <person name="Choi J.S."/>
            <person name="Kwon J."/>
            <person name="Seong C.N."/>
        </authorList>
    </citation>
    <scope>NUCLEOTIDE SEQUENCE [LARGE SCALE GENOMIC DNA]</scope>
    <source>
        <strain evidence="2 3">04SU4-P</strain>
    </source>
</reference>
<name>A0ABU5DW46_9PROT</name>
<dbReference type="Proteomes" id="UP001271769">
    <property type="component" value="Unassembled WGS sequence"/>
</dbReference>
<dbReference type="EMBL" id="JAXCLX010000001">
    <property type="protein sequence ID" value="MDY0870933.1"/>
    <property type="molecule type" value="Genomic_DNA"/>
</dbReference>
<dbReference type="GO" id="GO:0016757">
    <property type="term" value="F:glycosyltransferase activity"/>
    <property type="evidence" value="ECO:0007669"/>
    <property type="project" value="UniProtKB-KW"/>
</dbReference>
<keyword evidence="2" id="KW-0808">Transferase</keyword>